<reference evidence="3 4" key="1">
    <citation type="submission" date="2005-12" db="EMBL/GenBank/DDBJ databases">
        <authorList>
            <person name="Moran M.A."/>
            <person name="Ferriera S."/>
            <person name="Johnson J."/>
            <person name="Kravitz S."/>
            <person name="Halpern A."/>
            <person name="Remington K."/>
            <person name="Beeson K."/>
            <person name="Tran B."/>
            <person name="Rogers Y.-H."/>
            <person name="Friedman R."/>
            <person name="Venter J.C."/>
        </authorList>
    </citation>
    <scope>NUCLEOTIDE SEQUENCE [LARGE SCALE GENOMIC DNA]</scope>
    <source>
        <strain evidence="4">ATCC BAA-591 / DSM 15170 / ISM</strain>
    </source>
</reference>
<dbReference type="Proteomes" id="UP000005954">
    <property type="component" value="Unassembled WGS sequence"/>
</dbReference>
<dbReference type="CDD" id="cd04182">
    <property type="entry name" value="GT_2_like_f"/>
    <property type="match status" value="1"/>
</dbReference>
<feature type="domain" description="MobA-like NTP transferase" evidence="2">
    <location>
        <begin position="5"/>
        <end position="163"/>
    </location>
</feature>
<dbReference type="InterPro" id="IPR025877">
    <property type="entry name" value="MobA-like_NTP_Trfase"/>
</dbReference>
<name>A3SNQ7_ROSNI</name>
<dbReference type="OrthoDB" id="9779263at2"/>
<evidence type="ECO:0000256" key="1">
    <source>
        <dbReference type="ARBA" id="ARBA00022842"/>
    </source>
</evidence>
<dbReference type="eggNOG" id="COG2068">
    <property type="taxonomic scope" value="Bacteria"/>
</dbReference>
<sequence length="196" mass="21039">MVTILIPAAGASSRMAPRDKLLETIGGVALLRRQVLRALATGYEVLVTLPPDRPDRAVALLGLDCKQHILPDAADGMSASLRHGAKAAPASHALLVLLPDMPEIETEDIARLIAAHDETPDQVIRASDADGTPGHPVVLPARLREKVTRLTGDRGARPLLEQDPARLVALPGRRALIDLDTPADWNNWRAENPDQA</sequence>
<protein>
    <recommendedName>
        <fullName evidence="2">MobA-like NTP transferase domain-containing protein</fullName>
    </recommendedName>
</protein>
<evidence type="ECO:0000313" key="3">
    <source>
        <dbReference type="EMBL" id="EAP76097.1"/>
    </source>
</evidence>
<dbReference type="InterPro" id="IPR029044">
    <property type="entry name" value="Nucleotide-diphossugar_trans"/>
</dbReference>
<dbReference type="PANTHER" id="PTHR43777:SF1">
    <property type="entry name" value="MOLYBDENUM COFACTOR CYTIDYLYLTRANSFERASE"/>
    <property type="match status" value="1"/>
</dbReference>
<dbReference type="GO" id="GO:0016779">
    <property type="term" value="F:nucleotidyltransferase activity"/>
    <property type="evidence" value="ECO:0007669"/>
    <property type="project" value="UniProtKB-ARBA"/>
</dbReference>
<dbReference type="HOGENOM" id="CLU_061980_4_0_5"/>
<evidence type="ECO:0000259" key="2">
    <source>
        <dbReference type="Pfam" id="PF12804"/>
    </source>
</evidence>
<dbReference type="EMBL" id="AALY01000002">
    <property type="protein sequence ID" value="EAP76097.1"/>
    <property type="molecule type" value="Genomic_DNA"/>
</dbReference>
<accession>A3SNQ7</accession>
<organism evidence="3 4">
    <name type="scientific">Roseovarius nubinhibens (strain ATCC BAA-591 / DSM 15170 / ISM)</name>
    <dbReference type="NCBI Taxonomy" id="89187"/>
    <lineage>
        <taxon>Bacteria</taxon>
        <taxon>Pseudomonadati</taxon>
        <taxon>Pseudomonadota</taxon>
        <taxon>Alphaproteobacteria</taxon>
        <taxon>Rhodobacterales</taxon>
        <taxon>Roseobacteraceae</taxon>
        <taxon>Roseovarius</taxon>
    </lineage>
</organism>
<dbReference type="AlphaFoldDB" id="A3SNQ7"/>
<gene>
    <name evidence="3" type="ORF">ISM_14565</name>
</gene>
<evidence type="ECO:0000313" key="4">
    <source>
        <dbReference type="Proteomes" id="UP000005954"/>
    </source>
</evidence>
<dbReference type="Pfam" id="PF12804">
    <property type="entry name" value="NTP_transf_3"/>
    <property type="match status" value="1"/>
</dbReference>
<dbReference type="STRING" id="89187.ISM_14565"/>
<dbReference type="RefSeq" id="WP_009814922.1">
    <property type="nucleotide sequence ID" value="NZ_CH724156.1"/>
</dbReference>
<proteinExistence type="predicted"/>
<dbReference type="PANTHER" id="PTHR43777">
    <property type="entry name" value="MOLYBDENUM COFACTOR CYTIDYLYLTRANSFERASE"/>
    <property type="match status" value="1"/>
</dbReference>
<dbReference type="SUPFAM" id="SSF53448">
    <property type="entry name" value="Nucleotide-diphospho-sugar transferases"/>
    <property type="match status" value="1"/>
</dbReference>
<keyword evidence="4" id="KW-1185">Reference proteome</keyword>
<comment type="caution">
    <text evidence="3">The sequence shown here is derived from an EMBL/GenBank/DDBJ whole genome shotgun (WGS) entry which is preliminary data.</text>
</comment>
<keyword evidence="1" id="KW-0460">Magnesium</keyword>
<dbReference type="Gene3D" id="3.90.550.10">
    <property type="entry name" value="Spore Coat Polysaccharide Biosynthesis Protein SpsA, Chain A"/>
    <property type="match status" value="1"/>
</dbReference>